<proteinExistence type="predicted"/>
<comment type="caution">
    <text evidence="8">The sequence shown here is derived from an EMBL/GenBank/DDBJ whole genome shotgun (WGS) entry which is preliminary data.</text>
</comment>
<dbReference type="PROSITE" id="PS00463">
    <property type="entry name" value="ZN2_CY6_FUNGAL_1"/>
    <property type="match status" value="1"/>
</dbReference>
<evidence type="ECO:0000256" key="3">
    <source>
        <dbReference type="ARBA" id="ARBA00023125"/>
    </source>
</evidence>
<evidence type="ECO:0000256" key="5">
    <source>
        <dbReference type="ARBA" id="ARBA00023242"/>
    </source>
</evidence>
<dbReference type="Pfam" id="PF00172">
    <property type="entry name" value="Zn_clus"/>
    <property type="match status" value="1"/>
</dbReference>
<dbReference type="InterPro" id="IPR001138">
    <property type="entry name" value="Zn2Cys6_DnaBD"/>
</dbReference>
<feature type="domain" description="Zn(2)-C6 fungal-type" evidence="7">
    <location>
        <begin position="13"/>
        <end position="41"/>
    </location>
</feature>
<dbReference type="OrthoDB" id="4835445at2759"/>
<dbReference type="CDD" id="cd00067">
    <property type="entry name" value="GAL4"/>
    <property type="match status" value="1"/>
</dbReference>
<dbReference type="GeneID" id="19178165"/>
<dbReference type="VEuPathDB" id="FungiDB:A1O7_03571"/>
<name>W9WEX2_9EURO</name>
<dbReference type="AlphaFoldDB" id="W9WEX2"/>
<evidence type="ECO:0000256" key="1">
    <source>
        <dbReference type="ARBA" id="ARBA00004123"/>
    </source>
</evidence>
<dbReference type="STRING" id="1182544.W9WEX2"/>
<dbReference type="EMBL" id="AMGW01000002">
    <property type="protein sequence ID" value="EXJ63126.1"/>
    <property type="molecule type" value="Genomic_DNA"/>
</dbReference>
<organism evidence="8 9">
    <name type="scientific">Cladophialophora yegresii CBS 114405</name>
    <dbReference type="NCBI Taxonomy" id="1182544"/>
    <lineage>
        <taxon>Eukaryota</taxon>
        <taxon>Fungi</taxon>
        <taxon>Dikarya</taxon>
        <taxon>Ascomycota</taxon>
        <taxon>Pezizomycotina</taxon>
        <taxon>Eurotiomycetes</taxon>
        <taxon>Chaetothyriomycetidae</taxon>
        <taxon>Chaetothyriales</taxon>
        <taxon>Herpotrichiellaceae</taxon>
        <taxon>Cladophialophora</taxon>
    </lineage>
</organism>
<dbReference type="PANTHER" id="PTHR37534">
    <property type="entry name" value="TRANSCRIPTIONAL ACTIVATOR PROTEIN UGA3"/>
    <property type="match status" value="1"/>
</dbReference>
<keyword evidence="3" id="KW-0238">DNA-binding</keyword>
<keyword evidence="9" id="KW-1185">Reference proteome</keyword>
<dbReference type="InterPro" id="IPR021858">
    <property type="entry name" value="Fun_TF"/>
</dbReference>
<gene>
    <name evidence="8" type="ORF">A1O7_03571</name>
</gene>
<reference evidence="8 9" key="1">
    <citation type="submission" date="2013-03" db="EMBL/GenBank/DDBJ databases">
        <title>The Genome Sequence of Cladophialophora yegresii CBS 114405.</title>
        <authorList>
            <consortium name="The Broad Institute Genomics Platform"/>
            <person name="Cuomo C."/>
            <person name="de Hoog S."/>
            <person name="Gorbushina A."/>
            <person name="Walker B."/>
            <person name="Young S.K."/>
            <person name="Zeng Q."/>
            <person name="Gargeya S."/>
            <person name="Fitzgerald M."/>
            <person name="Haas B."/>
            <person name="Abouelleil A."/>
            <person name="Allen A.W."/>
            <person name="Alvarado L."/>
            <person name="Arachchi H.M."/>
            <person name="Berlin A.M."/>
            <person name="Chapman S.B."/>
            <person name="Gainer-Dewar J."/>
            <person name="Goldberg J."/>
            <person name="Griggs A."/>
            <person name="Gujja S."/>
            <person name="Hansen M."/>
            <person name="Howarth C."/>
            <person name="Imamovic A."/>
            <person name="Ireland A."/>
            <person name="Larimer J."/>
            <person name="McCowan C."/>
            <person name="Murphy C."/>
            <person name="Pearson M."/>
            <person name="Poon T.W."/>
            <person name="Priest M."/>
            <person name="Roberts A."/>
            <person name="Saif S."/>
            <person name="Shea T."/>
            <person name="Sisk P."/>
            <person name="Sykes S."/>
            <person name="Wortman J."/>
            <person name="Nusbaum C."/>
            <person name="Birren B."/>
        </authorList>
    </citation>
    <scope>NUCLEOTIDE SEQUENCE [LARGE SCALE GENOMIC DNA]</scope>
    <source>
        <strain evidence="8 9">CBS 114405</strain>
    </source>
</reference>
<keyword evidence="4" id="KW-0804">Transcription</keyword>
<dbReference type="eggNOG" id="ENOG502SIJF">
    <property type="taxonomic scope" value="Eukaryota"/>
</dbReference>
<sequence>MSATSKTAKSRSGCRTCKQRRVKCDETKPSCRQCALKSLECPGYATRWKWSTKHEQIQRAPVSKRARVNKPSDSAEDTPEVGSSPRSHRQESAGNHLKHVESVSENGDTAALDDEAEQALLNGDWDDVLLPTFQSSSTPRSLSMSETTRTTTPARHSFDVAPWVWQSPDTILSNVQIQVDFFSEKVCKALTAVDSMNNNPFRQVALSRTKDSLLFFSLCRYLTAAFLNSSASDATSALVVQNAQMETLQRLHNAVAQLDYDVLTRMKAEDILMAIIMFGLSTNWDGSNSPSILHYNAAVRLYTHACCGHEELFLHSLVYWWMGLAFVTDTTKECLLEPPPLERGNHGEAAKRIPHPLAGVSPAAQRLLGRAGSLIYAQRLRCREKSFPSMNQLQKEYEAVQRARSLEEETLSLQLPRANKFVDVGDTATPIQDLINTAEVYRLAALILLYRAFPDLLNGRLRLDEDGNEADARERRLRWVTALAIHALDILRQNSPHSGTRSIESILLVIIAGELQKRTCSSQISCVTNETKSESPSLGPSMAASTPLPTSPFDRFTALHDCVRSVFHIGHLCETSGLDRIYEARRALLKRLQSIRDILPYRLLERVQELVLKTWDAGDNDNPEVFWIDVMIDNELKFLLV</sequence>
<dbReference type="Pfam" id="PF11951">
    <property type="entry name" value="Fungal_trans_2"/>
    <property type="match status" value="1"/>
</dbReference>
<keyword evidence="2" id="KW-0805">Transcription regulation</keyword>
<dbReference type="PANTHER" id="PTHR37534:SF11">
    <property type="entry name" value="ZN(II)2CYS6 TRANSCRIPTION FACTOR (EUROFUNG)"/>
    <property type="match status" value="1"/>
</dbReference>
<dbReference type="HOGENOM" id="CLU_014597_0_0_1"/>
<dbReference type="GO" id="GO:0000976">
    <property type="term" value="F:transcription cis-regulatory region binding"/>
    <property type="evidence" value="ECO:0007669"/>
    <property type="project" value="TreeGrafter"/>
</dbReference>
<dbReference type="Gene3D" id="4.10.240.10">
    <property type="entry name" value="Zn(2)-C6 fungal-type DNA-binding domain"/>
    <property type="match status" value="1"/>
</dbReference>
<dbReference type="GO" id="GO:0000981">
    <property type="term" value="F:DNA-binding transcription factor activity, RNA polymerase II-specific"/>
    <property type="evidence" value="ECO:0007669"/>
    <property type="project" value="InterPro"/>
</dbReference>
<evidence type="ECO:0000256" key="2">
    <source>
        <dbReference type="ARBA" id="ARBA00023015"/>
    </source>
</evidence>
<evidence type="ECO:0000313" key="9">
    <source>
        <dbReference type="Proteomes" id="UP000019473"/>
    </source>
</evidence>
<feature type="region of interest" description="Disordered" evidence="6">
    <location>
        <begin position="52"/>
        <end position="97"/>
    </location>
</feature>
<dbReference type="RefSeq" id="XP_007755780.1">
    <property type="nucleotide sequence ID" value="XM_007757590.1"/>
</dbReference>
<accession>W9WEX2</accession>
<evidence type="ECO:0000259" key="7">
    <source>
        <dbReference type="PROSITE" id="PS50048"/>
    </source>
</evidence>
<evidence type="ECO:0000313" key="8">
    <source>
        <dbReference type="EMBL" id="EXJ63126.1"/>
    </source>
</evidence>
<dbReference type="PROSITE" id="PS50048">
    <property type="entry name" value="ZN2_CY6_FUNGAL_2"/>
    <property type="match status" value="1"/>
</dbReference>
<dbReference type="GO" id="GO:0045944">
    <property type="term" value="P:positive regulation of transcription by RNA polymerase II"/>
    <property type="evidence" value="ECO:0007669"/>
    <property type="project" value="TreeGrafter"/>
</dbReference>
<dbReference type="Proteomes" id="UP000019473">
    <property type="component" value="Unassembled WGS sequence"/>
</dbReference>
<keyword evidence="5" id="KW-0539">Nucleus</keyword>
<dbReference type="SUPFAM" id="SSF57701">
    <property type="entry name" value="Zn2/Cys6 DNA-binding domain"/>
    <property type="match status" value="1"/>
</dbReference>
<evidence type="ECO:0000256" key="4">
    <source>
        <dbReference type="ARBA" id="ARBA00023163"/>
    </source>
</evidence>
<protein>
    <recommendedName>
        <fullName evidence="7">Zn(2)-C6 fungal-type domain-containing protein</fullName>
    </recommendedName>
</protein>
<evidence type="ECO:0000256" key="6">
    <source>
        <dbReference type="SAM" id="MobiDB-lite"/>
    </source>
</evidence>
<dbReference type="GO" id="GO:0005634">
    <property type="term" value="C:nucleus"/>
    <property type="evidence" value="ECO:0007669"/>
    <property type="project" value="UniProtKB-SubCell"/>
</dbReference>
<comment type="subcellular location">
    <subcellularLocation>
        <location evidence="1">Nucleus</location>
    </subcellularLocation>
</comment>
<dbReference type="GO" id="GO:0008270">
    <property type="term" value="F:zinc ion binding"/>
    <property type="evidence" value="ECO:0007669"/>
    <property type="project" value="InterPro"/>
</dbReference>
<dbReference type="SMART" id="SM00066">
    <property type="entry name" value="GAL4"/>
    <property type="match status" value="1"/>
</dbReference>
<dbReference type="InterPro" id="IPR036864">
    <property type="entry name" value="Zn2-C6_fun-type_DNA-bd_sf"/>
</dbReference>